<organism evidence="1 2">
    <name type="scientific">Sporisorium scitamineum</name>
    <dbReference type="NCBI Taxonomy" id="49012"/>
    <lineage>
        <taxon>Eukaryota</taxon>
        <taxon>Fungi</taxon>
        <taxon>Dikarya</taxon>
        <taxon>Basidiomycota</taxon>
        <taxon>Ustilaginomycotina</taxon>
        <taxon>Ustilaginomycetes</taxon>
        <taxon>Ustilaginales</taxon>
        <taxon>Ustilaginaceae</taxon>
        <taxon>Sporisorium</taxon>
    </lineage>
</organism>
<proteinExistence type="predicted"/>
<protein>
    <submittedName>
        <fullName evidence="1">Uncharacterized protein</fullName>
    </submittedName>
</protein>
<gene>
    <name evidence="1" type="primary">SSCI51670.1</name>
</gene>
<dbReference type="Proteomes" id="UP000242770">
    <property type="component" value="Unassembled WGS sequence"/>
</dbReference>
<evidence type="ECO:0000313" key="2">
    <source>
        <dbReference type="Proteomes" id="UP000242770"/>
    </source>
</evidence>
<dbReference type="EMBL" id="CCFA01003059">
    <property type="protein sequence ID" value="CDS00814.1"/>
    <property type="molecule type" value="Genomic_DNA"/>
</dbReference>
<accession>A0A0F7S0R6</accession>
<sequence>MFLKPSLHLPPSLLPLNGLPTADTAVLELSLLGSTDVCGQTAPWLVSLLKTVANYLYAVPV</sequence>
<name>A0A0F7S0R6_9BASI</name>
<keyword evidence="2" id="KW-1185">Reference proteome</keyword>
<dbReference type="AlphaFoldDB" id="A0A0F7S0R6"/>
<evidence type="ECO:0000313" key="1">
    <source>
        <dbReference type="EMBL" id="CDS00814.1"/>
    </source>
</evidence>
<reference evidence="2" key="1">
    <citation type="submission" date="2014-06" db="EMBL/GenBank/DDBJ databases">
        <authorList>
            <person name="Berkman P.J."/>
        </authorList>
    </citation>
    <scope>NUCLEOTIDE SEQUENCE [LARGE SCALE GENOMIC DNA]</scope>
</reference>